<dbReference type="EMBL" id="ML170257">
    <property type="protein sequence ID" value="TDL15927.1"/>
    <property type="molecule type" value="Genomic_DNA"/>
</dbReference>
<feature type="region of interest" description="Disordered" evidence="1">
    <location>
        <begin position="22"/>
        <end position="43"/>
    </location>
</feature>
<organism evidence="3 4">
    <name type="scientific">Rickenella mellea</name>
    <dbReference type="NCBI Taxonomy" id="50990"/>
    <lineage>
        <taxon>Eukaryota</taxon>
        <taxon>Fungi</taxon>
        <taxon>Dikarya</taxon>
        <taxon>Basidiomycota</taxon>
        <taxon>Agaricomycotina</taxon>
        <taxon>Agaricomycetes</taxon>
        <taxon>Hymenochaetales</taxon>
        <taxon>Rickenellaceae</taxon>
        <taxon>Rickenella</taxon>
    </lineage>
</organism>
<feature type="domain" description="DUF6593" evidence="2">
    <location>
        <begin position="91"/>
        <end position="211"/>
    </location>
</feature>
<evidence type="ECO:0000259" key="2">
    <source>
        <dbReference type="Pfam" id="PF20236"/>
    </source>
</evidence>
<evidence type="ECO:0000313" key="4">
    <source>
        <dbReference type="Proteomes" id="UP000294933"/>
    </source>
</evidence>
<dbReference type="OrthoDB" id="3191568at2759"/>
<evidence type="ECO:0000256" key="1">
    <source>
        <dbReference type="SAM" id="MobiDB-lite"/>
    </source>
</evidence>
<name>A0A4Y7PKK4_9AGAM</name>
<keyword evidence="4" id="KW-1185">Reference proteome</keyword>
<dbReference type="STRING" id="50990.A0A4Y7PKK4"/>
<dbReference type="VEuPathDB" id="FungiDB:BD410DRAFT_816845"/>
<sequence length="241" mass="26300">MSTHSNPFAPWMCQFQSISSLGHNSHSASPGHDNRNRSPYTSYAEPPSILGVLPMSTSNSHSHSHSYSPFSHSSSTSQHVFEFTNLNPTILNSIVTATSATRPAFRISTDKGGGVAGYTTVKDGEGRGIALVEWAGSAVPSVEIRGVLPKVKARDWLKVTVEPSLGRPVRVMFVKGVRFIWVPRDQQLHLYSQTPNSPPCAVVEKSRHAIKLLMTAEGLSWGLWEPCIVAVTLLLSGRRLE</sequence>
<reference evidence="3 4" key="1">
    <citation type="submission" date="2018-06" db="EMBL/GenBank/DDBJ databases">
        <title>A transcriptomic atlas of mushroom development highlights an independent origin of complex multicellularity.</title>
        <authorList>
            <consortium name="DOE Joint Genome Institute"/>
            <person name="Krizsan K."/>
            <person name="Almasi E."/>
            <person name="Merenyi Z."/>
            <person name="Sahu N."/>
            <person name="Viragh M."/>
            <person name="Koszo T."/>
            <person name="Mondo S."/>
            <person name="Kiss B."/>
            <person name="Balint B."/>
            <person name="Kues U."/>
            <person name="Barry K."/>
            <person name="Hegedus J.C."/>
            <person name="Henrissat B."/>
            <person name="Johnson J."/>
            <person name="Lipzen A."/>
            <person name="Ohm R."/>
            <person name="Nagy I."/>
            <person name="Pangilinan J."/>
            <person name="Yan J."/>
            <person name="Xiong Y."/>
            <person name="Grigoriev I.V."/>
            <person name="Hibbett D.S."/>
            <person name="Nagy L.G."/>
        </authorList>
    </citation>
    <scope>NUCLEOTIDE SEQUENCE [LARGE SCALE GENOMIC DNA]</scope>
    <source>
        <strain evidence="3 4">SZMC22713</strain>
    </source>
</reference>
<dbReference type="Pfam" id="PF20236">
    <property type="entry name" value="DUF6593"/>
    <property type="match status" value="1"/>
</dbReference>
<protein>
    <recommendedName>
        <fullName evidence="2">DUF6593 domain-containing protein</fullName>
    </recommendedName>
</protein>
<dbReference type="InterPro" id="IPR046528">
    <property type="entry name" value="DUF6593"/>
</dbReference>
<gene>
    <name evidence="3" type="ORF">BD410DRAFT_816845</name>
</gene>
<proteinExistence type="predicted"/>
<dbReference type="AlphaFoldDB" id="A0A4Y7PKK4"/>
<dbReference type="Proteomes" id="UP000294933">
    <property type="component" value="Unassembled WGS sequence"/>
</dbReference>
<accession>A0A4Y7PKK4</accession>
<evidence type="ECO:0000313" key="3">
    <source>
        <dbReference type="EMBL" id="TDL15927.1"/>
    </source>
</evidence>